<dbReference type="AlphaFoldDB" id="A0A0D1WDS2"/>
<evidence type="ECO:0000256" key="5">
    <source>
        <dbReference type="PIRSR" id="PIRSR602678-1"/>
    </source>
</evidence>
<evidence type="ECO:0000313" key="6">
    <source>
        <dbReference type="EMBL" id="KON95438.1"/>
    </source>
</evidence>
<dbReference type="STRING" id="47500.AF333_07995"/>
<feature type="binding site" evidence="5">
    <location>
        <position position="66"/>
    </location>
    <ligand>
        <name>a divalent metal cation</name>
        <dbReference type="ChEBI" id="CHEBI:60240"/>
        <label>1</label>
    </ligand>
</feature>
<dbReference type="PANTHER" id="PTHR13799">
    <property type="entry name" value="NGG1 INTERACTING FACTOR 3"/>
    <property type="match status" value="1"/>
</dbReference>
<dbReference type="Gene3D" id="3.30.70.120">
    <property type="match status" value="1"/>
</dbReference>
<keyword evidence="3 4" id="KW-0479">Metal-binding</keyword>
<keyword evidence="8" id="KW-1185">Reference proteome</keyword>
<name>A0A0D1WDS2_ANEMI</name>
<dbReference type="Proteomes" id="UP000182836">
    <property type="component" value="Unassembled WGS sequence"/>
</dbReference>
<dbReference type="InterPro" id="IPR036069">
    <property type="entry name" value="DUF34/NIF3_sf"/>
</dbReference>
<evidence type="ECO:0000256" key="3">
    <source>
        <dbReference type="ARBA" id="ARBA00022723"/>
    </source>
</evidence>
<protein>
    <recommendedName>
        <fullName evidence="2 4">GTP cyclohydrolase 1 type 2 homolog</fullName>
    </recommendedName>
</protein>
<dbReference type="GeneID" id="42305137"/>
<dbReference type="PIRSF" id="PIRSF037489">
    <property type="entry name" value="UCP037489_NIF3_YqfO"/>
    <property type="match status" value="1"/>
</dbReference>
<comment type="similarity">
    <text evidence="1 4">Belongs to the GTP cyclohydrolase I type 2/NIF3 family.</text>
</comment>
<feature type="binding site" evidence="5">
    <location>
        <position position="331"/>
    </location>
    <ligand>
        <name>a divalent metal cation</name>
        <dbReference type="ChEBI" id="CHEBI:60240"/>
        <label>1</label>
    </ligand>
</feature>
<evidence type="ECO:0000256" key="1">
    <source>
        <dbReference type="ARBA" id="ARBA00006964"/>
    </source>
</evidence>
<dbReference type="EMBL" id="LGUG01000004">
    <property type="protein sequence ID" value="KON95438.1"/>
    <property type="molecule type" value="Genomic_DNA"/>
</dbReference>
<dbReference type="GO" id="GO:0005737">
    <property type="term" value="C:cytoplasm"/>
    <property type="evidence" value="ECO:0007669"/>
    <property type="project" value="TreeGrafter"/>
</dbReference>
<dbReference type="PATRIC" id="fig|47500.8.peg.6253"/>
<feature type="binding site" evidence="5">
    <location>
        <position position="334"/>
    </location>
    <ligand>
        <name>a divalent metal cation</name>
        <dbReference type="ChEBI" id="CHEBI:60240"/>
        <label>1</label>
    </ligand>
</feature>
<reference evidence="7 9" key="2">
    <citation type="submission" date="2016-10" db="EMBL/GenBank/DDBJ databases">
        <authorList>
            <person name="de Groot N.N."/>
        </authorList>
    </citation>
    <scope>NUCLEOTIDE SEQUENCE [LARGE SCALE GENOMIC DNA]</scope>
    <source>
        <strain evidence="7 9">DSM 2895</strain>
    </source>
</reference>
<dbReference type="FunFam" id="3.40.1390.30:FF:000001">
    <property type="entry name" value="GTP cyclohydrolase 1 type 2"/>
    <property type="match status" value="1"/>
</dbReference>
<gene>
    <name evidence="6" type="ORF">AF333_07995</name>
    <name evidence="7" type="ORF">SAMN04487909_106209</name>
</gene>
<dbReference type="PANTHER" id="PTHR13799:SF14">
    <property type="entry name" value="GTP CYCLOHYDROLASE 1 TYPE 2 HOMOLOG"/>
    <property type="match status" value="1"/>
</dbReference>
<dbReference type="FunFam" id="3.30.70.120:FF:000006">
    <property type="entry name" value="GTP cyclohydrolase 1 type 2 homolog"/>
    <property type="match status" value="1"/>
</dbReference>
<dbReference type="Gene3D" id="3.40.1390.30">
    <property type="entry name" value="NIF3 (NGG1p interacting factor 3)-like"/>
    <property type="match status" value="1"/>
</dbReference>
<proteinExistence type="inferred from homology"/>
<evidence type="ECO:0000313" key="9">
    <source>
        <dbReference type="Proteomes" id="UP000182836"/>
    </source>
</evidence>
<accession>A0A0D1WDS2</accession>
<dbReference type="EMBL" id="FNED01000006">
    <property type="protein sequence ID" value="SDI69824.1"/>
    <property type="molecule type" value="Genomic_DNA"/>
</dbReference>
<dbReference type="Proteomes" id="UP000037269">
    <property type="component" value="Unassembled WGS sequence"/>
</dbReference>
<dbReference type="GO" id="GO:0046872">
    <property type="term" value="F:metal ion binding"/>
    <property type="evidence" value="ECO:0007669"/>
    <property type="project" value="UniProtKB-UniRule"/>
</dbReference>
<dbReference type="NCBIfam" id="TIGR00486">
    <property type="entry name" value="YbgI_SA1388"/>
    <property type="match status" value="1"/>
</dbReference>
<dbReference type="InterPro" id="IPR002678">
    <property type="entry name" value="DUF34/NIF3"/>
</dbReference>
<evidence type="ECO:0000256" key="2">
    <source>
        <dbReference type="ARBA" id="ARBA00022112"/>
    </source>
</evidence>
<feature type="binding site" evidence="5">
    <location>
        <position position="67"/>
    </location>
    <ligand>
        <name>a divalent metal cation</name>
        <dbReference type="ChEBI" id="CHEBI:60240"/>
        <label>1</label>
    </ligand>
</feature>
<sequence>MYANGQRIIQYFEEFAPKHLAMEGDKIGLQVGTLQKEVKKVMIALDVLEDVVDEAIAEGVDLIIAHHAVIFRPLKSLRTDLPAGRLYEKLIKHDIAVYVAHTNLDVAEGGINDLMAEALGLTDVDILEKWHEQKLKKIVVYVPLSHADAVRDAMSQAGAGSIGQYSHCTFGVRGTGTFMPGEGTDPYIGEQGKLEEVEEVRIETIMPEDIQARVVKAIIKAHPYEEVAYDIYPVEQAGATLGIGRIGKLKESVTLREFAEHVKAAFDVTGLRAVGNLDTMVQKVAVLGGDGNSFVSKAMFRGADVLVTGDIYYHTAHDAMAGGLSIIDPGHNIEKIMKQGVKNVLDKRIEQDKLDTKIIVSKVNTDPFTFL</sequence>
<dbReference type="OrthoDB" id="9792792at2"/>
<dbReference type="Pfam" id="PF01784">
    <property type="entry name" value="DUF34_NIF3"/>
    <property type="match status" value="1"/>
</dbReference>
<dbReference type="RefSeq" id="WP_043065626.1">
    <property type="nucleotide sequence ID" value="NZ_BJOA01000022.1"/>
</dbReference>
<feature type="binding site" evidence="5">
    <location>
        <position position="105"/>
    </location>
    <ligand>
        <name>a divalent metal cation</name>
        <dbReference type="ChEBI" id="CHEBI:60240"/>
        <label>1</label>
    </ligand>
</feature>
<reference evidence="6 8" key="1">
    <citation type="submission" date="2015-07" db="EMBL/GenBank/DDBJ databases">
        <title>Fjat-14205 dsm 2895.</title>
        <authorList>
            <person name="Liu B."/>
            <person name="Wang J."/>
            <person name="Zhu Y."/>
            <person name="Liu G."/>
            <person name="Chen Q."/>
            <person name="Chen Z."/>
            <person name="Lan J."/>
            <person name="Che J."/>
            <person name="Ge C."/>
            <person name="Shi H."/>
            <person name="Pan Z."/>
            <person name="Liu X."/>
        </authorList>
    </citation>
    <scope>NUCLEOTIDE SEQUENCE [LARGE SCALE GENOMIC DNA]</scope>
    <source>
        <strain evidence="6 8">DSM 2895</strain>
    </source>
</reference>
<organism evidence="6 8">
    <name type="scientific">Aneurinibacillus migulanus</name>
    <name type="common">Bacillus migulanus</name>
    <dbReference type="NCBI Taxonomy" id="47500"/>
    <lineage>
        <taxon>Bacteria</taxon>
        <taxon>Bacillati</taxon>
        <taxon>Bacillota</taxon>
        <taxon>Bacilli</taxon>
        <taxon>Bacillales</taxon>
        <taxon>Paenibacillaceae</taxon>
        <taxon>Aneurinibacillus group</taxon>
        <taxon>Aneurinibacillus</taxon>
    </lineage>
</organism>
<dbReference type="SUPFAM" id="SSF102705">
    <property type="entry name" value="NIF3 (NGG1p interacting factor 3)-like"/>
    <property type="match status" value="1"/>
</dbReference>
<evidence type="ECO:0000313" key="7">
    <source>
        <dbReference type="EMBL" id="SDI69824.1"/>
    </source>
</evidence>
<dbReference type="InterPro" id="IPR015867">
    <property type="entry name" value="N-reg_PII/ATP_PRibTrfase_C"/>
</dbReference>
<evidence type="ECO:0000313" key="8">
    <source>
        <dbReference type="Proteomes" id="UP000037269"/>
    </source>
</evidence>
<evidence type="ECO:0000256" key="4">
    <source>
        <dbReference type="PIRNR" id="PIRNR037489"/>
    </source>
</evidence>
<dbReference type="InterPro" id="IPR017221">
    <property type="entry name" value="DUF34/NIF3_bac"/>
</dbReference>